<dbReference type="AlphaFoldDB" id="A0A1I5WTA0"/>
<gene>
    <name evidence="1" type="ORF">SAMN04487928_1251</name>
</gene>
<dbReference type="Proteomes" id="UP000182624">
    <property type="component" value="Unassembled WGS sequence"/>
</dbReference>
<proteinExistence type="predicted"/>
<feature type="non-terminal residue" evidence="1">
    <location>
        <position position="72"/>
    </location>
</feature>
<evidence type="ECO:0000313" key="2">
    <source>
        <dbReference type="Proteomes" id="UP000182624"/>
    </source>
</evidence>
<dbReference type="OrthoDB" id="9802329at2"/>
<dbReference type="EMBL" id="FOXO01000025">
    <property type="protein sequence ID" value="SFQ22676.1"/>
    <property type="molecule type" value="Genomic_DNA"/>
</dbReference>
<reference evidence="2" key="1">
    <citation type="submission" date="2016-10" db="EMBL/GenBank/DDBJ databases">
        <authorList>
            <person name="Varghese N."/>
            <person name="Submissions S."/>
        </authorList>
    </citation>
    <scope>NUCLEOTIDE SEQUENCE [LARGE SCALE GENOMIC DNA]</scope>
    <source>
        <strain evidence="2">P18</strain>
    </source>
</reference>
<dbReference type="RefSeq" id="WP_143087492.1">
    <property type="nucleotide sequence ID" value="NZ_FOXO01000025.1"/>
</dbReference>
<sequence length="72" mass="8159">MANEARHIQPVGAKRGNYSKLNPQFAEIVDFFCSSEEDAERLSDSSIRSSASKATQFFYYLQKKGLMSFDDV</sequence>
<name>A0A1I5WTA0_9FIRM</name>
<accession>A0A1I5WTA0</accession>
<keyword evidence="2" id="KW-1185">Reference proteome</keyword>
<organism evidence="1 2">
    <name type="scientific">Butyrivibrio proteoclasticus</name>
    <dbReference type="NCBI Taxonomy" id="43305"/>
    <lineage>
        <taxon>Bacteria</taxon>
        <taxon>Bacillati</taxon>
        <taxon>Bacillota</taxon>
        <taxon>Clostridia</taxon>
        <taxon>Lachnospirales</taxon>
        <taxon>Lachnospiraceae</taxon>
        <taxon>Butyrivibrio</taxon>
    </lineage>
</organism>
<evidence type="ECO:0000313" key="1">
    <source>
        <dbReference type="EMBL" id="SFQ22676.1"/>
    </source>
</evidence>
<protein>
    <submittedName>
        <fullName evidence="1">Uncharacterized protein</fullName>
    </submittedName>
</protein>